<name>A0ABQ6MMK7_9STRA</name>
<dbReference type="Proteomes" id="UP001165060">
    <property type="component" value="Unassembled WGS sequence"/>
</dbReference>
<feature type="non-terminal residue" evidence="1">
    <location>
        <position position="1"/>
    </location>
</feature>
<keyword evidence="2" id="KW-1185">Reference proteome</keyword>
<gene>
    <name evidence="1" type="ORF">TeGR_g2692</name>
</gene>
<sequence>YNMSCPDVTEEEIGLVLL</sequence>
<comment type="caution">
    <text evidence="1">The sequence shown here is derived from an EMBL/GenBank/DDBJ whole genome shotgun (WGS) entry which is preliminary data.</text>
</comment>
<evidence type="ECO:0000313" key="1">
    <source>
        <dbReference type="EMBL" id="GMI28542.1"/>
    </source>
</evidence>
<organism evidence="1 2">
    <name type="scientific">Tetraparma gracilis</name>
    <dbReference type="NCBI Taxonomy" id="2962635"/>
    <lineage>
        <taxon>Eukaryota</taxon>
        <taxon>Sar</taxon>
        <taxon>Stramenopiles</taxon>
        <taxon>Ochrophyta</taxon>
        <taxon>Bolidophyceae</taxon>
        <taxon>Parmales</taxon>
        <taxon>Triparmaceae</taxon>
        <taxon>Tetraparma</taxon>
    </lineage>
</organism>
<accession>A0ABQ6MMK7</accession>
<evidence type="ECO:0000313" key="2">
    <source>
        <dbReference type="Proteomes" id="UP001165060"/>
    </source>
</evidence>
<dbReference type="EMBL" id="BRYB01002981">
    <property type="protein sequence ID" value="GMI28542.1"/>
    <property type="molecule type" value="Genomic_DNA"/>
</dbReference>
<protein>
    <submittedName>
        <fullName evidence="1">Uncharacterized protein</fullName>
    </submittedName>
</protein>
<proteinExistence type="predicted"/>
<reference evidence="1 2" key="1">
    <citation type="journal article" date="2023" name="Commun. Biol.">
        <title>Genome analysis of Parmales, the sister group of diatoms, reveals the evolutionary specialization of diatoms from phago-mixotrophs to photoautotrophs.</title>
        <authorList>
            <person name="Ban H."/>
            <person name="Sato S."/>
            <person name="Yoshikawa S."/>
            <person name="Yamada K."/>
            <person name="Nakamura Y."/>
            <person name="Ichinomiya M."/>
            <person name="Sato N."/>
            <person name="Blanc-Mathieu R."/>
            <person name="Endo H."/>
            <person name="Kuwata A."/>
            <person name="Ogata H."/>
        </authorList>
    </citation>
    <scope>NUCLEOTIDE SEQUENCE [LARGE SCALE GENOMIC DNA]</scope>
</reference>